<proteinExistence type="predicted"/>
<dbReference type="Pfam" id="PF01368">
    <property type="entry name" value="DHH"/>
    <property type="match status" value="1"/>
</dbReference>
<dbReference type="Pfam" id="PF02833">
    <property type="entry name" value="DHHA2"/>
    <property type="match status" value="1"/>
</dbReference>
<feature type="domain" description="DHHA2" evidence="5">
    <location>
        <begin position="236"/>
        <end position="394"/>
    </location>
</feature>
<comment type="cofactor">
    <cofactor evidence="1">
        <name>Mn(2+)</name>
        <dbReference type="ChEBI" id="CHEBI:29035"/>
    </cofactor>
</comment>
<evidence type="ECO:0000256" key="2">
    <source>
        <dbReference type="ARBA" id="ARBA00022723"/>
    </source>
</evidence>
<dbReference type="SMART" id="SM01131">
    <property type="entry name" value="DHHA2"/>
    <property type="match status" value="1"/>
</dbReference>
<dbReference type="Proteomes" id="UP000277580">
    <property type="component" value="Unassembled WGS sequence"/>
</dbReference>
<dbReference type="InParanoid" id="A0A3N4KSS9"/>
<dbReference type="OrthoDB" id="374045at2759"/>
<dbReference type="InterPro" id="IPR038222">
    <property type="entry name" value="DHHA2_dom_sf"/>
</dbReference>
<dbReference type="EMBL" id="ML119128">
    <property type="protein sequence ID" value="RPB12469.1"/>
    <property type="molecule type" value="Genomic_DNA"/>
</dbReference>
<evidence type="ECO:0000313" key="7">
    <source>
        <dbReference type="Proteomes" id="UP000277580"/>
    </source>
</evidence>
<evidence type="ECO:0000313" key="6">
    <source>
        <dbReference type="EMBL" id="RPB12469.1"/>
    </source>
</evidence>
<dbReference type="AlphaFoldDB" id="A0A3N4KSS9"/>
<evidence type="ECO:0000256" key="3">
    <source>
        <dbReference type="ARBA" id="ARBA00022801"/>
    </source>
</evidence>
<name>A0A3N4KSS9_9PEZI</name>
<dbReference type="SUPFAM" id="SSF64182">
    <property type="entry name" value="DHH phosphoesterases"/>
    <property type="match status" value="1"/>
</dbReference>
<dbReference type="GO" id="GO:0046872">
    <property type="term" value="F:metal ion binding"/>
    <property type="evidence" value="ECO:0007669"/>
    <property type="project" value="UniProtKB-KW"/>
</dbReference>
<dbReference type="Gene3D" id="3.90.1640.10">
    <property type="entry name" value="inorganic pyrophosphatase (n-terminal core)"/>
    <property type="match status" value="1"/>
</dbReference>
<protein>
    <submittedName>
        <fullName evidence="6">DHH phosphoesterase</fullName>
    </submittedName>
</protein>
<sequence length="404" mass="44206">MSSIVRTSLRQFLHTSRQSLLASLKAKKPVNIVIGNQSADIDSFASSILYAYYTGPTTPPTIPLLSIPREDLSLRPEILHLCNLFSISPSDLNFTDDPPITDLPQDSTNIALVDHNHIEPNLSSHFTDPAKAVTAVIDHHDDEGLYPDAKPRIITPSGSCSSLVTQHFQSAFPQSGDVRGELARLALAAVLIDTTNMTNKVTPHDEEVLAFLEAEIAKSVTEGGGAGEPWDRKKFYNGVWDAKNNVDAMPLRDLLRKDWKEWAESVAGVDGVQRKVGIASVLRELEWLKGREAGEGFVEGVRSWAGERGLDVVSVMTTTGRGGDFRRELFVWVLNEGAEGCLEAFVRMAEEAGLGLSVWGGGALDGDNGRRRAWCQKNLKASRKQVAPLLRESIKVGAKRESKV</sequence>
<gene>
    <name evidence="6" type="ORF">P167DRAFT_487849</name>
</gene>
<dbReference type="GO" id="GO:0004309">
    <property type="term" value="F:exopolyphosphatase activity"/>
    <property type="evidence" value="ECO:0007669"/>
    <property type="project" value="TreeGrafter"/>
</dbReference>
<dbReference type="PANTHER" id="PTHR12112:SF39">
    <property type="entry name" value="EG:152A3.5 PROTEIN (FBGN0003116_PN PROTEIN)"/>
    <property type="match status" value="1"/>
</dbReference>
<reference evidence="6 7" key="1">
    <citation type="journal article" date="2018" name="Nat. Ecol. Evol.">
        <title>Pezizomycetes genomes reveal the molecular basis of ectomycorrhizal truffle lifestyle.</title>
        <authorList>
            <person name="Murat C."/>
            <person name="Payen T."/>
            <person name="Noel B."/>
            <person name="Kuo A."/>
            <person name="Morin E."/>
            <person name="Chen J."/>
            <person name="Kohler A."/>
            <person name="Krizsan K."/>
            <person name="Balestrini R."/>
            <person name="Da Silva C."/>
            <person name="Montanini B."/>
            <person name="Hainaut M."/>
            <person name="Levati E."/>
            <person name="Barry K.W."/>
            <person name="Belfiori B."/>
            <person name="Cichocki N."/>
            <person name="Clum A."/>
            <person name="Dockter R.B."/>
            <person name="Fauchery L."/>
            <person name="Guy J."/>
            <person name="Iotti M."/>
            <person name="Le Tacon F."/>
            <person name="Lindquist E.A."/>
            <person name="Lipzen A."/>
            <person name="Malagnac F."/>
            <person name="Mello A."/>
            <person name="Molinier V."/>
            <person name="Miyauchi S."/>
            <person name="Poulain J."/>
            <person name="Riccioni C."/>
            <person name="Rubini A."/>
            <person name="Sitrit Y."/>
            <person name="Splivallo R."/>
            <person name="Traeger S."/>
            <person name="Wang M."/>
            <person name="Zifcakova L."/>
            <person name="Wipf D."/>
            <person name="Zambonelli A."/>
            <person name="Paolocci F."/>
            <person name="Nowrousian M."/>
            <person name="Ottonello S."/>
            <person name="Baldrian P."/>
            <person name="Spatafora J.W."/>
            <person name="Henrissat B."/>
            <person name="Nagy L.G."/>
            <person name="Aury J.M."/>
            <person name="Wincker P."/>
            <person name="Grigoriev I.V."/>
            <person name="Bonfante P."/>
            <person name="Martin F.M."/>
        </authorList>
    </citation>
    <scope>NUCLEOTIDE SEQUENCE [LARGE SCALE GENOMIC DNA]</scope>
    <source>
        <strain evidence="6 7">CCBAS932</strain>
    </source>
</reference>
<dbReference type="InterPro" id="IPR001667">
    <property type="entry name" value="DDH_dom"/>
</dbReference>
<dbReference type="InterPro" id="IPR004097">
    <property type="entry name" value="DHHA2"/>
</dbReference>
<dbReference type="GO" id="GO:0005737">
    <property type="term" value="C:cytoplasm"/>
    <property type="evidence" value="ECO:0007669"/>
    <property type="project" value="InterPro"/>
</dbReference>
<keyword evidence="7" id="KW-1185">Reference proteome</keyword>
<evidence type="ECO:0000256" key="1">
    <source>
        <dbReference type="ARBA" id="ARBA00001936"/>
    </source>
</evidence>
<dbReference type="STRING" id="1392247.A0A3N4KSS9"/>
<keyword evidence="3" id="KW-0378">Hydrolase</keyword>
<evidence type="ECO:0000256" key="4">
    <source>
        <dbReference type="ARBA" id="ARBA00023211"/>
    </source>
</evidence>
<dbReference type="PANTHER" id="PTHR12112">
    <property type="entry name" value="BNIP - RELATED"/>
    <property type="match status" value="1"/>
</dbReference>
<dbReference type="InterPro" id="IPR038763">
    <property type="entry name" value="DHH_sf"/>
</dbReference>
<keyword evidence="4" id="KW-0464">Manganese</keyword>
<keyword evidence="2" id="KW-0479">Metal-binding</keyword>
<evidence type="ECO:0000259" key="5">
    <source>
        <dbReference type="SMART" id="SM01131"/>
    </source>
</evidence>
<dbReference type="Gene3D" id="3.10.310.20">
    <property type="entry name" value="DHHA2 domain"/>
    <property type="match status" value="1"/>
</dbReference>
<organism evidence="6 7">
    <name type="scientific">Morchella conica CCBAS932</name>
    <dbReference type="NCBI Taxonomy" id="1392247"/>
    <lineage>
        <taxon>Eukaryota</taxon>
        <taxon>Fungi</taxon>
        <taxon>Dikarya</taxon>
        <taxon>Ascomycota</taxon>
        <taxon>Pezizomycotina</taxon>
        <taxon>Pezizomycetes</taxon>
        <taxon>Pezizales</taxon>
        <taxon>Morchellaceae</taxon>
        <taxon>Morchella</taxon>
    </lineage>
</organism>
<accession>A0A3N4KSS9</accession>
<dbReference type="FunCoup" id="A0A3N4KSS9">
    <property type="interactions" value="229"/>
</dbReference>